<protein>
    <submittedName>
        <fullName evidence="1">DNA-binding protein</fullName>
    </submittedName>
</protein>
<reference evidence="1 2" key="1">
    <citation type="submission" date="2016-12" db="EMBL/GenBank/DDBJ databases">
        <title>Izhakiella australiana sp. nov. of genus Izhakiella isolated from Australian desert.</title>
        <authorList>
            <person name="Ji M."/>
        </authorList>
    </citation>
    <scope>NUCLEOTIDE SEQUENCE [LARGE SCALE GENOMIC DNA]</scope>
    <source>
        <strain evidence="1 2">D4N98</strain>
    </source>
</reference>
<proteinExistence type="predicted"/>
<comment type="caution">
    <text evidence="1">The sequence shown here is derived from an EMBL/GenBank/DDBJ whole genome shotgun (WGS) entry which is preliminary data.</text>
</comment>
<organism evidence="1 2">
    <name type="scientific">Izhakiella australiensis</name>
    <dbReference type="NCBI Taxonomy" id="1926881"/>
    <lineage>
        <taxon>Bacteria</taxon>
        <taxon>Pseudomonadati</taxon>
        <taxon>Pseudomonadota</taxon>
        <taxon>Gammaproteobacteria</taxon>
        <taxon>Enterobacterales</taxon>
        <taxon>Erwiniaceae</taxon>
        <taxon>Izhakiella</taxon>
    </lineage>
</organism>
<accession>A0A1S8YNP6</accession>
<evidence type="ECO:0000313" key="1">
    <source>
        <dbReference type="EMBL" id="OON40789.1"/>
    </source>
</evidence>
<dbReference type="STRING" id="1926881.BTJ39_06840"/>
<dbReference type="RefSeq" id="WP_078001925.1">
    <property type="nucleotide sequence ID" value="NZ_MRUL01000003.1"/>
</dbReference>
<dbReference type="GO" id="GO:0003677">
    <property type="term" value="F:DNA binding"/>
    <property type="evidence" value="ECO:0007669"/>
    <property type="project" value="UniProtKB-KW"/>
</dbReference>
<name>A0A1S8YNP6_9GAMM</name>
<dbReference type="AlphaFoldDB" id="A0A1S8YNP6"/>
<dbReference type="Proteomes" id="UP000190667">
    <property type="component" value="Unassembled WGS sequence"/>
</dbReference>
<sequence>MSGVTINLNVASPYLSLKEYARVTGIPFETCRDMVKDGRIIIRPKKLSGEKVEVNMVAMLKDAIANS</sequence>
<gene>
    <name evidence="1" type="ORF">BTJ39_06840</name>
</gene>
<dbReference type="EMBL" id="MRUL01000003">
    <property type="protein sequence ID" value="OON40789.1"/>
    <property type="molecule type" value="Genomic_DNA"/>
</dbReference>
<evidence type="ECO:0000313" key="2">
    <source>
        <dbReference type="Proteomes" id="UP000190667"/>
    </source>
</evidence>
<keyword evidence="1" id="KW-0238">DNA-binding</keyword>
<dbReference type="OrthoDB" id="5882137at2"/>
<keyword evidence="2" id="KW-1185">Reference proteome</keyword>